<keyword evidence="7" id="KW-1185">Reference proteome</keyword>
<dbReference type="GO" id="GO:0042802">
    <property type="term" value="F:identical protein binding"/>
    <property type="evidence" value="ECO:0007669"/>
    <property type="project" value="UniProtKB-ARBA"/>
</dbReference>
<evidence type="ECO:0000259" key="5">
    <source>
        <dbReference type="PROSITE" id="PS51747"/>
    </source>
</evidence>
<dbReference type="GO" id="GO:0005829">
    <property type="term" value="C:cytosol"/>
    <property type="evidence" value="ECO:0007669"/>
    <property type="project" value="TreeGrafter"/>
</dbReference>
<sequence>MRCADMHDPREREVLVSMAEHSLAQAHAPWSGLGVGAVVLTRGGDLHAGCNVESAAFPLGGCAERHAIAAAVLAEGPGMEIVAVAIAARDASGQLRAIPPCGACRQLIHEFGREAQVGWRTGDGTSAWHAIGALLPEAFELPPG</sequence>
<dbReference type="PROSITE" id="PS00903">
    <property type="entry name" value="CYT_DCMP_DEAMINASES_1"/>
    <property type="match status" value="1"/>
</dbReference>
<dbReference type="InterPro" id="IPR016192">
    <property type="entry name" value="APOBEC/CMP_deaminase_Zn-bd"/>
</dbReference>
<dbReference type="STRING" id="1384054.N790_13615"/>
<evidence type="ECO:0000256" key="1">
    <source>
        <dbReference type="ARBA" id="ARBA00006576"/>
    </source>
</evidence>
<dbReference type="PANTHER" id="PTHR11644">
    <property type="entry name" value="CYTIDINE DEAMINASE"/>
    <property type="match status" value="1"/>
</dbReference>
<keyword evidence="3" id="KW-0378">Hydrolase</keyword>
<evidence type="ECO:0000256" key="3">
    <source>
        <dbReference type="ARBA" id="ARBA00022801"/>
    </source>
</evidence>
<protein>
    <recommendedName>
        <fullName evidence="5">CMP/dCMP-type deaminase domain-containing protein</fullName>
    </recommendedName>
</protein>
<dbReference type="CDD" id="cd01283">
    <property type="entry name" value="cytidine_deaminase"/>
    <property type="match status" value="1"/>
</dbReference>
<name>A0A091BGM4_9GAMM</name>
<dbReference type="eggNOG" id="COG0295">
    <property type="taxonomic scope" value="Bacteria"/>
</dbReference>
<evidence type="ECO:0000313" key="7">
    <source>
        <dbReference type="Proteomes" id="UP000029392"/>
    </source>
</evidence>
<evidence type="ECO:0000313" key="6">
    <source>
        <dbReference type="EMBL" id="KFN51878.1"/>
    </source>
</evidence>
<dbReference type="InterPro" id="IPR016193">
    <property type="entry name" value="Cytidine_deaminase-like"/>
</dbReference>
<dbReference type="InterPro" id="IPR002125">
    <property type="entry name" value="CMP_dCMP_dom"/>
</dbReference>
<dbReference type="PANTHER" id="PTHR11644:SF2">
    <property type="entry name" value="CYTIDINE DEAMINASE"/>
    <property type="match status" value="1"/>
</dbReference>
<dbReference type="GO" id="GO:0004126">
    <property type="term" value="F:cytidine deaminase activity"/>
    <property type="evidence" value="ECO:0007669"/>
    <property type="project" value="UniProtKB-ARBA"/>
</dbReference>
<organism evidence="6 7">
    <name type="scientific">Arenimonas malthae CC-JY-1</name>
    <dbReference type="NCBI Taxonomy" id="1384054"/>
    <lineage>
        <taxon>Bacteria</taxon>
        <taxon>Pseudomonadati</taxon>
        <taxon>Pseudomonadota</taxon>
        <taxon>Gammaproteobacteria</taxon>
        <taxon>Lysobacterales</taxon>
        <taxon>Lysobacteraceae</taxon>
        <taxon>Arenimonas</taxon>
    </lineage>
</organism>
<dbReference type="Pfam" id="PF00383">
    <property type="entry name" value="dCMP_cyt_deam_1"/>
    <property type="match status" value="1"/>
</dbReference>
<evidence type="ECO:0000256" key="2">
    <source>
        <dbReference type="ARBA" id="ARBA00022723"/>
    </source>
</evidence>
<dbReference type="NCBIfam" id="NF004064">
    <property type="entry name" value="PRK05578.1"/>
    <property type="match status" value="1"/>
</dbReference>
<dbReference type="GO" id="GO:0072527">
    <property type="term" value="P:pyrimidine-containing compound metabolic process"/>
    <property type="evidence" value="ECO:0007669"/>
    <property type="project" value="UniProtKB-ARBA"/>
</dbReference>
<dbReference type="Proteomes" id="UP000029392">
    <property type="component" value="Unassembled WGS sequence"/>
</dbReference>
<dbReference type="AlphaFoldDB" id="A0A091BGM4"/>
<dbReference type="PATRIC" id="fig|1384054.3.peg.467"/>
<dbReference type="EMBL" id="AVCH01000025">
    <property type="protein sequence ID" value="KFN51878.1"/>
    <property type="molecule type" value="Genomic_DNA"/>
</dbReference>
<dbReference type="PROSITE" id="PS51747">
    <property type="entry name" value="CYT_DCMP_DEAMINASES_2"/>
    <property type="match status" value="1"/>
</dbReference>
<keyword evidence="2" id="KW-0479">Metal-binding</keyword>
<evidence type="ECO:0000256" key="4">
    <source>
        <dbReference type="ARBA" id="ARBA00022833"/>
    </source>
</evidence>
<accession>A0A091BGM4</accession>
<gene>
    <name evidence="6" type="ORF">N790_13615</name>
</gene>
<comment type="similarity">
    <text evidence="1">Belongs to the cytidine and deoxycytidylate deaminase family.</text>
</comment>
<proteinExistence type="inferred from homology"/>
<keyword evidence="4" id="KW-0862">Zinc</keyword>
<comment type="caution">
    <text evidence="6">The sequence shown here is derived from an EMBL/GenBank/DDBJ whole genome shotgun (WGS) entry which is preliminary data.</text>
</comment>
<dbReference type="GO" id="GO:0008270">
    <property type="term" value="F:zinc ion binding"/>
    <property type="evidence" value="ECO:0007669"/>
    <property type="project" value="InterPro"/>
</dbReference>
<dbReference type="Gene3D" id="3.40.140.10">
    <property type="entry name" value="Cytidine Deaminase, domain 2"/>
    <property type="match status" value="1"/>
</dbReference>
<feature type="domain" description="CMP/dCMP-type deaminase" evidence="5">
    <location>
        <begin position="10"/>
        <end position="142"/>
    </location>
</feature>
<dbReference type="InterPro" id="IPR050202">
    <property type="entry name" value="Cyt/Deoxycyt_deaminase"/>
</dbReference>
<reference evidence="6 7" key="1">
    <citation type="submission" date="2013-09" db="EMBL/GenBank/DDBJ databases">
        <title>Genome sequencing of Arenimonas malthae.</title>
        <authorList>
            <person name="Chen F."/>
            <person name="Wang G."/>
        </authorList>
    </citation>
    <scope>NUCLEOTIDE SEQUENCE [LARGE SCALE GENOMIC DNA]</scope>
    <source>
        <strain evidence="6 7">CC-JY-1</strain>
    </source>
</reference>
<dbReference type="GO" id="GO:0055086">
    <property type="term" value="P:nucleobase-containing small molecule metabolic process"/>
    <property type="evidence" value="ECO:0007669"/>
    <property type="project" value="UniProtKB-ARBA"/>
</dbReference>
<dbReference type="SUPFAM" id="SSF53927">
    <property type="entry name" value="Cytidine deaminase-like"/>
    <property type="match status" value="1"/>
</dbReference>